<dbReference type="Proteomes" id="UP000182124">
    <property type="component" value="Unassembled WGS sequence"/>
</dbReference>
<dbReference type="EMBL" id="FMTY01000017">
    <property type="protein sequence ID" value="SCX19304.1"/>
    <property type="molecule type" value="Genomic_DNA"/>
</dbReference>
<dbReference type="Pfam" id="PF13643">
    <property type="entry name" value="DUF4145"/>
    <property type="match status" value="1"/>
</dbReference>
<proteinExistence type="predicted"/>
<accession>A0A1G4WA95</accession>
<gene>
    <name evidence="2" type="ORF">SAMN02927925_02788</name>
</gene>
<name>A0A1G4WA95_9FLAO</name>
<protein>
    <recommendedName>
        <fullName evidence="1">DUF4145 domain-containing protein</fullName>
    </recommendedName>
</protein>
<dbReference type="RefSeq" id="WP_023577687.1">
    <property type="nucleotide sequence ID" value="NZ_CBCSBQ010000021.1"/>
</dbReference>
<dbReference type="eggNOG" id="ENOG5032RNM">
    <property type="taxonomic scope" value="Bacteria"/>
</dbReference>
<feature type="domain" description="DUF4145" evidence="1">
    <location>
        <begin position="135"/>
        <end position="223"/>
    </location>
</feature>
<dbReference type="AlphaFoldDB" id="A0A1G4WA95"/>
<dbReference type="STRING" id="329186.SAMN02927925_02788"/>
<dbReference type="InterPro" id="IPR025285">
    <property type="entry name" value="DUF4145"/>
</dbReference>
<organism evidence="2 3">
    <name type="scientific">Flavobacterium saliperosum</name>
    <dbReference type="NCBI Taxonomy" id="329186"/>
    <lineage>
        <taxon>Bacteria</taxon>
        <taxon>Pseudomonadati</taxon>
        <taxon>Bacteroidota</taxon>
        <taxon>Flavobacteriia</taxon>
        <taxon>Flavobacteriales</taxon>
        <taxon>Flavobacteriaceae</taxon>
        <taxon>Flavobacterium</taxon>
    </lineage>
</organism>
<reference evidence="2 3" key="1">
    <citation type="submission" date="2016-10" db="EMBL/GenBank/DDBJ databases">
        <authorList>
            <person name="de Groot N.N."/>
        </authorList>
    </citation>
    <scope>NUCLEOTIDE SEQUENCE [LARGE SCALE GENOMIC DNA]</scope>
    <source>
        <strain evidence="2 3">CGMCC 1.3801</strain>
    </source>
</reference>
<evidence type="ECO:0000313" key="2">
    <source>
        <dbReference type="EMBL" id="SCX19304.1"/>
    </source>
</evidence>
<evidence type="ECO:0000313" key="3">
    <source>
        <dbReference type="Proteomes" id="UP000182124"/>
    </source>
</evidence>
<sequence>MNRELWSRKYFNHDNPSNYPCPFCNTGVLTLKERILSITPYGKDMEYYNYNNGIDHLFSGILICKNAECNEIVIISGSCLRDIVIGDEQPDGGYLERRISTYYPKFFFPNLKLFPINKTIPKEVKEQINFAFSHYFNDLSSSANRIRNAIELILDDLKAPKSRKTKAGKKQTFKTLHSRIEHFSKKNVKISKLLLALKIIGNEGSHVGNVQNEDILNAFEILEMLLEFTYQKQHQRILKMATEIIDKAK</sequence>
<evidence type="ECO:0000259" key="1">
    <source>
        <dbReference type="Pfam" id="PF13643"/>
    </source>
</evidence>